<accession>A0A1E3PRE3</accession>
<dbReference type="Proteomes" id="UP000095009">
    <property type="component" value="Unassembled WGS sequence"/>
</dbReference>
<name>A0A1E3PRE3_9ASCO</name>
<sequence>MVKRIAKYGFKSGLLPKSRLRNIAKEFARAETDKTATQGYADPLFVPRGSAAEPIQKTTKTADEIINDSAKVSQKQLSHISPEQKLKSEKATIRRTYLSDSLRLQELNDKEEWKKLDEMAKKEKVWRAGLLKTEDSEATKLTLPTINSFLNKPLVEPYTEEQRAILKAKRESNRIALETKFAEQRARQYLDLYQRASKFIVTEEQLEEAIERAVMNGTSDSSKSTSFYNVDILKSERNNDQVKNFSNAQLVKMHGGMLTDGLVPKLTQELVGSTDVGRPGLAEIRDVLNGNADEYTKKVNDFKLKKIEEDKAAAKSVLDDVVSNKS</sequence>
<dbReference type="Pfam" id="PF26163">
    <property type="entry name" value="mS26"/>
    <property type="match status" value="1"/>
</dbReference>
<keyword evidence="2" id="KW-1185">Reference proteome</keyword>
<proteinExistence type="predicted"/>
<dbReference type="InterPro" id="IPR058940">
    <property type="entry name" value="mS26_fungi"/>
</dbReference>
<dbReference type="EMBL" id="KV454406">
    <property type="protein sequence ID" value="ODQ67993.1"/>
    <property type="molecule type" value="Genomic_DNA"/>
</dbReference>
<organism evidence="1 2">
    <name type="scientific">Nadsonia fulvescens var. elongata DSM 6958</name>
    <dbReference type="NCBI Taxonomy" id="857566"/>
    <lineage>
        <taxon>Eukaryota</taxon>
        <taxon>Fungi</taxon>
        <taxon>Dikarya</taxon>
        <taxon>Ascomycota</taxon>
        <taxon>Saccharomycotina</taxon>
        <taxon>Dipodascomycetes</taxon>
        <taxon>Dipodascales</taxon>
        <taxon>Dipodascales incertae sedis</taxon>
        <taxon>Nadsonia</taxon>
    </lineage>
</organism>
<evidence type="ECO:0000313" key="2">
    <source>
        <dbReference type="Proteomes" id="UP000095009"/>
    </source>
</evidence>
<dbReference type="AlphaFoldDB" id="A0A1E3PRE3"/>
<dbReference type="OrthoDB" id="5223508at2759"/>
<reference evidence="1 2" key="1">
    <citation type="journal article" date="2016" name="Proc. Natl. Acad. Sci. U.S.A.">
        <title>Comparative genomics of biotechnologically important yeasts.</title>
        <authorList>
            <person name="Riley R."/>
            <person name="Haridas S."/>
            <person name="Wolfe K.H."/>
            <person name="Lopes M.R."/>
            <person name="Hittinger C.T."/>
            <person name="Goeker M."/>
            <person name="Salamov A.A."/>
            <person name="Wisecaver J.H."/>
            <person name="Long T.M."/>
            <person name="Calvey C.H."/>
            <person name="Aerts A.L."/>
            <person name="Barry K.W."/>
            <person name="Choi C."/>
            <person name="Clum A."/>
            <person name="Coughlan A.Y."/>
            <person name="Deshpande S."/>
            <person name="Douglass A.P."/>
            <person name="Hanson S.J."/>
            <person name="Klenk H.-P."/>
            <person name="LaButti K.M."/>
            <person name="Lapidus A."/>
            <person name="Lindquist E.A."/>
            <person name="Lipzen A.M."/>
            <person name="Meier-Kolthoff J.P."/>
            <person name="Ohm R.A."/>
            <person name="Otillar R.P."/>
            <person name="Pangilinan J.L."/>
            <person name="Peng Y."/>
            <person name="Rokas A."/>
            <person name="Rosa C.A."/>
            <person name="Scheuner C."/>
            <person name="Sibirny A.A."/>
            <person name="Slot J.C."/>
            <person name="Stielow J.B."/>
            <person name="Sun H."/>
            <person name="Kurtzman C.P."/>
            <person name="Blackwell M."/>
            <person name="Grigoriev I.V."/>
            <person name="Jeffries T.W."/>
        </authorList>
    </citation>
    <scope>NUCLEOTIDE SEQUENCE [LARGE SCALE GENOMIC DNA]</scope>
    <source>
        <strain evidence="1 2">DSM 6958</strain>
    </source>
</reference>
<dbReference type="CDD" id="cd23703">
    <property type="entry name" value="mS26_PET12"/>
    <property type="match status" value="1"/>
</dbReference>
<evidence type="ECO:0000313" key="1">
    <source>
        <dbReference type="EMBL" id="ODQ67993.1"/>
    </source>
</evidence>
<protein>
    <submittedName>
        <fullName evidence="1">Uncharacterized protein</fullName>
    </submittedName>
</protein>
<gene>
    <name evidence="1" type="ORF">NADFUDRAFT_44688</name>
</gene>